<comment type="caution">
    <text evidence="1">The sequence shown here is derived from an EMBL/GenBank/DDBJ whole genome shotgun (WGS) entry which is preliminary data.</text>
</comment>
<keyword evidence="1" id="KW-0695">RNA-directed DNA polymerase</keyword>
<proteinExistence type="predicted"/>
<dbReference type="Proteomes" id="UP000265520">
    <property type="component" value="Unassembled WGS sequence"/>
</dbReference>
<keyword evidence="1" id="KW-0808">Transferase</keyword>
<reference evidence="1 2" key="1">
    <citation type="journal article" date="2018" name="Front. Plant Sci.">
        <title>Red Clover (Trifolium pratense) and Zigzag Clover (T. medium) - A Picture of Genomic Similarities and Differences.</title>
        <authorList>
            <person name="Dluhosova J."/>
            <person name="Istvanek J."/>
            <person name="Nedelnik J."/>
            <person name="Repkova J."/>
        </authorList>
    </citation>
    <scope>NUCLEOTIDE SEQUENCE [LARGE SCALE GENOMIC DNA]</scope>
    <source>
        <strain evidence="2">cv. 10/8</strain>
        <tissue evidence="1">Leaf</tissue>
    </source>
</reference>
<dbReference type="PANTHER" id="PTHR31635">
    <property type="entry name" value="REVERSE TRANSCRIPTASE DOMAIN-CONTAINING PROTEIN-RELATED"/>
    <property type="match status" value="1"/>
</dbReference>
<sequence length="139" mass="15758">MQGQREGLELAFLEREVSDVIVDSDGNKSPGPNGFNFNFFKKFWDILKRDVMTFFDDFHKNSKLPASLSSYFITLIPKVLSRRLGKVMDSIVAKNQLAFLKGRSLADGVVVVNEVVDLARRSKKECVIFKVDFAKAYDS</sequence>
<keyword evidence="2" id="KW-1185">Reference proteome</keyword>
<dbReference type="AlphaFoldDB" id="A0A392MTM9"/>
<organism evidence="1 2">
    <name type="scientific">Trifolium medium</name>
    <dbReference type="NCBI Taxonomy" id="97028"/>
    <lineage>
        <taxon>Eukaryota</taxon>
        <taxon>Viridiplantae</taxon>
        <taxon>Streptophyta</taxon>
        <taxon>Embryophyta</taxon>
        <taxon>Tracheophyta</taxon>
        <taxon>Spermatophyta</taxon>
        <taxon>Magnoliopsida</taxon>
        <taxon>eudicotyledons</taxon>
        <taxon>Gunneridae</taxon>
        <taxon>Pentapetalae</taxon>
        <taxon>rosids</taxon>
        <taxon>fabids</taxon>
        <taxon>Fabales</taxon>
        <taxon>Fabaceae</taxon>
        <taxon>Papilionoideae</taxon>
        <taxon>50 kb inversion clade</taxon>
        <taxon>NPAAA clade</taxon>
        <taxon>Hologalegina</taxon>
        <taxon>IRL clade</taxon>
        <taxon>Trifolieae</taxon>
        <taxon>Trifolium</taxon>
    </lineage>
</organism>
<evidence type="ECO:0000313" key="2">
    <source>
        <dbReference type="Proteomes" id="UP000265520"/>
    </source>
</evidence>
<name>A0A392MTM9_9FABA</name>
<accession>A0A392MTM9</accession>
<feature type="non-terminal residue" evidence="1">
    <location>
        <position position="139"/>
    </location>
</feature>
<dbReference type="GO" id="GO:0003964">
    <property type="term" value="F:RNA-directed DNA polymerase activity"/>
    <property type="evidence" value="ECO:0007669"/>
    <property type="project" value="UniProtKB-KW"/>
</dbReference>
<protein>
    <submittedName>
        <fullName evidence="1">LINE-1 reverse transcriptase like</fullName>
    </submittedName>
</protein>
<keyword evidence="1" id="KW-0548">Nucleotidyltransferase</keyword>
<evidence type="ECO:0000313" key="1">
    <source>
        <dbReference type="EMBL" id="MCH90385.1"/>
    </source>
</evidence>
<dbReference type="PANTHER" id="PTHR31635:SF196">
    <property type="entry name" value="REVERSE TRANSCRIPTASE DOMAIN-CONTAINING PROTEIN-RELATED"/>
    <property type="match status" value="1"/>
</dbReference>
<gene>
    <name evidence="1" type="ORF">A2U01_0011300</name>
</gene>
<dbReference type="EMBL" id="LXQA010018183">
    <property type="protein sequence ID" value="MCH90385.1"/>
    <property type="molecule type" value="Genomic_DNA"/>
</dbReference>